<evidence type="ECO:0000256" key="8">
    <source>
        <dbReference type="ARBA" id="ARBA00048988"/>
    </source>
</evidence>
<gene>
    <name evidence="11" type="ORF">KP79_PYT12060</name>
</gene>
<feature type="compositionally biased region" description="Low complexity" evidence="9">
    <location>
        <begin position="253"/>
        <end position="265"/>
    </location>
</feature>
<protein>
    <recommendedName>
        <fullName evidence="7">DNA 3'-5' helicase</fullName>
        <ecNumber evidence="7">5.6.2.4</ecNumber>
    </recommendedName>
</protein>
<dbReference type="PANTHER" id="PTHR11070">
    <property type="entry name" value="UVRD / RECB / PCRA DNA HELICASE FAMILY MEMBER"/>
    <property type="match status" value="1"/>
</dbReference>
<dbReference type="Pfam" id="PF00580">
    <property type="entry name" value="UvrD-helicase"/>
    <property type="match status" value="1"/>
</dbReference>
<dbReference type="InterPro" id="IPR001810">
    <property type="entry name" value="F-box_dom"/>
</dbReference>
<keyword evidence="4" id="KW-0067">ATP-binding</keyword>
<dbReference type="InterPro" id="IPR000212">
    <property type="entry name" value="DNA_helicase_UvrD/REP"/>
</dbReference>
<evidence type="ECO:0000256" key="1">
    <source>
        <dbReference type="ARBA" id="ARBA00022741"/>
    </source>
</evidence>
<dbReference type="AlphaFoldDB" id="A0A210PFR8"/>
<dbReference type="InterPro" id="IPR014017">
    <property type="entry name" value="DNA_helicase_UvrD-like_C"/>
</dbReference>
<accession>A0A210PFR8</accession>
<dbReference type="GO" id="GO:0000724">
    <property type="term" value="P:double-strand break repair via homologous recombination"/>
    <property type="evidence" value="ECO:0007669"/>
    <property type="project" value="TreeGrafter"/>
</dbReference>
<proteinExistence type="predicted"/>
<dbReference type="GO" id="GO:0005634">
    <property type="term" value="C:nucleus"/>
    <property type="evidence" value="ECO:0007669"/>
    <property type="project" value="TreeGrafter"/>
</dbReference>
<dbReference type="GO" id="GO:0031297">
    <property type="term" value="P:replication fork processing"/>
    <property type="evidence" value="ECO:0007669"/>
    <property type="project" value="TreeGrafter"/>
</dbReference>
<evidence type="ECO:0000256" key="7">
    <source>
        <dbReference type="ARBA" id="ARBA00034808"/>
    </source>
</evidence>
<dbReference type="SMART" id="SM00256">
    <property type="entry name" value="FBOX"/>
    <property type="match status" value="1"/>
</dbReference>
<keyword evidence="12" id="KW-1185">Reference proteome</keyword>
<feature type="region of interest" description="Disordered" evidence="9">
    <location>
        <begin position="1"/>
        <end position="99"/>
    </location>
</feature>
<dbReference type="Proteomes" id="UP000242188">
    <property type="component" value="Unassembled WGS sequence"/>
</dbReference>
<sequence length="1158" mass="130214">MEKVEDSPSDDMSCDRKENPTKKRRIHMEVQDCFAHAQTKEGMQPLSNPFESQITSLAQPKPYLNPRTPRLKSSQGGQSQRKASATLPSPQNDSPSFGAKLIDAYHNKTPGGFGSAALLCGNSILPEFADLQENCISTNQDDTSTPHTDAYVTTVPVPMEGSDNSSQKSSQDDAYVYGTTVSSYTPVKKIEGSSVMFTSDNESPNFRSCQKSSPASCSSGYSPTKCSLKEYKENAAVKKLFAGQKTLVDNPTLKPGKSLSGSSGSNRFNSPKKSVYLKKEPKTDQLIRMGVESISSSDDECMSQALDSATTNTFGLLGNGTVCKMAEEKIDYFSRLPPEVMQHIFCHLPMLDLCLNSNRVCKRWNEIISSEKFMPWKKRYHKLKKNVEGSTDEMMIVLKTNNMRSPSVFLTQIISYMRDIKPVTSSNMTQCLQSLPKYQWARALLEERVPQCIVSKEANPWSIITCLVILADSVLEIQEVLHSLTSPTSDCTTQEVLECLYRLAAFLHIFKKKWPKGPFSGIHYRLFYALYLYENASAATLGDLKGTLSGRSGQQCMVKYGCAETSMKLTHEQMRVVNHDCQPEEIAKIVAFAGTGKTTTLVRYTQLRPHKRFLLVVFNKSVCDHAKTKFPRNVDCRTGHALAFAKVGFRYKNAGKFRGNGPTVYSITQTIPNKKGDNLFVRAKFVLDTLNTYLSSADLVPSEDHVPDFRMDEAGNRVPIDPQKRQMYVDDTCYLWNRMKDLEDKYVPISHDGYLKLYQLSRPRLHWNYDCILIDEAQDLTPAISDILLSQITSKILVGDPHQQIYSFRGAVNSMQTVQASTIFYLTQSFRFGPEIAEIAACCLETLKNEKKKTLVGNGQTCKVLGEQVGQLAVLTRCNFTLFNEAVKRCCHENTDDKVAFVGGTDGFGFGMIMDIYCLLLTPEQRQKERREIEHKLVRSFRSLPDLEKYANKTQDNDLLGKIKIVRQHHHNLPGYIDKILKKTIRDTRVADVVLSTAHKSKGLEFSTVHLTDDYVAYIQLQELEQQFQGTPLRLPSEDESNLLYVAVTRAKKALIMSPTLMKLIQRSGCSFEYPVLSTTLKEKKVTFTCMKTGAEFKPYALTLQRKDINLSNGTTVSGGVYSPGVLKVENTIWDSLLGTTPEDRKKEKEYEESRRNT</sequence>
<comment type="catalytic activity">
    <reaction evidence="6">
        <text>Couples ATP hydrolysis with the unwinding of duplex DNA by translocating in the 3'-5' direction.</text>
        <dbReference type="EC" id="5.6.2.4"/>
    </reaction>
</comment>
<evidence type="ECO:0000256" key="4">
    <source>
        <dbReference type="ARBA" id="ARBA00022840"/>
    </source>
</evidence>
<evidence type="ECO:0000256" key="9">
    <source>
        <dbReference type="SAM" id="MobiDB-lite"/>
    </source>
</evidence>
<keyword evidence="5" id="KW-0413">Isomerase</keyword>
<evidence type="ECO:0000256" key="3">
    <source>
        <dbReference type="ARBA" id="ARBA00022806"/>
    </source>
</evidence>
<dbReference type="GO" id="GO:0003677">
    <property type="term" value="F:DNA binding"/>
    <property type="evidence" value="ECO:0007669"/>
    <property type="project" value="InterPro"/>
</dbReference>
<dbReference type="PROSITE" id="PS50181">
    <property type="entry name" value="FBOX"/>
    <property type="match status" value="1"/>
</dbReference>
<dbReference type="CDD" id="cd22095">
    <property type="entry name" value="F-box_FBXO18"/>
    <property type="match status" value="1"/>
</dbReference>
<dbReference type="OrthoDB" id="1470711at2759"/>
<dbReference type="GO" id="GO:0016787">
    <property type="term" value="F:hydrolase activity"/>
    <property type="evidence" value="ECO:0007669"/>
    <property type="project" value="UniProtKB-KW"/>
</dbReference>
<feature type="domain" description="F-box" evidence="10">
    <location>
        <begin position="330"/>
        <end position="379"/>
    </location>
</feature>
<evidence type="ECO:0000259" key="10">
    <source>
        <dbReference type="PROSITE" id="PS50181"/>
    </source>
</evidence>
<keyword evidence="2" id="KW-0378">Hydrolase</keyword>
<feature type="compositionally biased region" description="Polar residues" evidence="9">
    <location>
        <begin position="71"/>
        <end position="95"/>
    </location>
</feature>
<organism evidence="11 12">
    <name type="scientific">Mizuhopecten yessoensis</name>
    <name type="common">Japanese scallop</name>
    <name type="synonym">Patinopecten yessoensis</name>
    <dbReference type="NCBI Taxonomy" id="6573"/>
    <lineage>
        <taxon>Eukaryota</taxon>
        <taxon>Metazoa</taxon>
        <taxon>Spiralia</taxon>
        <taxon>Lophotrochozoa</taxon>
        <taxon>Mollusca</taxon>
        <taxon>Bivalvia</taxon>
        <taxon>Autobranchia</taxon>
        <taxon>Pteriomorphia</taxon>
        <taxon>Pectinida</taxon>
        <taxon>Pectinoidea</taxon>
        <taxon>Pectinidae</taxon>
        <taxon>Mizuhopecten</taxon>
    </lineage>
</organism>
<keyword evidence="3" id="KW-0347">Helicase</keyword>
<feature type="compositionally biased region" description="Polar residues" evidence="9">
    <location>
        <begin position="45"/>
        <end position="58"/>
    </location>
</feature>
<reference evidence="11 12" key="1">
    <citation type="journal article" date="2017" name="Nat. Ecol. Evol.">
        <title>Scallop genome provides insights into evolution of bilaterian karyotype and development.</title>
        <authorList>
            <person name="Wang S."/>
            <person name="Zhang J."/>
            <person name="Jiao W."/>
            <person name="Li J."/>
            <person name="Xun X."/>
            <person name="Sun Y."/>
            <person name="Guo X."/>
            <person name="Huan P."/>
            <person name="Dong B."/>
            <person name="Zhang L."/>
            <person name="Hu X."/>
            <person name="Sun X."/>
            <person name="Wang J."/>
            <person name="Zhao C."/>
            <person name="Wang Y."/>
            <person name="Wang D."/>
            <person name="Huang X."/>
            <person name="Wang R."/>
            <person name="Lv J."/>
            <person name="Li Y."/>
            <person name="Zhang Z."/>
            <person name="Liu B."/>
            <person name="Lu W."/>
            <person name="Hui Y."/>
            <person name="Liang J."/>
            <person name="Zhou Z."/>
            <person name="Hou R."/>
            <person name="Li X."/>
            <person name="Liu Y."/>
            <person name="Li H."/>
            <person name="Ning X."/>
            <person name="Lin Y."/>
            <person name="Zhao L."/>
            <person name="Xing Q."/>
            <person name="Dou J."/>
            <person name="Li Y."/>
            <person name="Mao J."/>
            <person name="Guo H."/>
            <person name="Dou H."/>
            <person name="Li T."/>
            <person name="Mu C."/>
            <person name="Jiang W."/>
            <person name="Fu Q."/>
            <person name="Fu X."/>
            <person name="Miao Y."/>
            <person name="Liu J."/>
            <person name="Yu Q."/>
            <person name="Li R."/>
            <person name="Liao H."/>
            <person name="Li X."/>
            <person name="Kong Y."/>
            <person name="Jiang Z."/>
            <person name="Chourrout D."/>
            <person name="Li R."/>
            <person name="Bao Z."/>
        </authorList>
    </citation>
    <scope>NUCLEOTIDE SEQUENCE [LARGE SCALE GENOMIC DNA]</scope>
    <source>
        <strain evidence="11 12">PY_sf001</strain>
    </source>
</reference>
<dbReference type="EMBL" id="NEDP02076733">
    <property type="protein sequence ID" value="OWF35307.1"/>
    <property type="molecule type" value="Genomic_DNA"/>
</dbReference>
<dbReference type="SUPFAM" id="SSF52540">
    <property type="entry name" value="P-loop containing nucleoside triphosphate hydrolases"/>
    <property type="match status" value="1"/>
</dbReference>
<dbReference type="Gene3D" id="1.20.1280.50">
    <property type="match status" value="1"/>
</dbReference>
<comment type="caution">
    <text evidence="11">The sequence shown here is derived from an EMBL/GenBank/DDBJ whole genome shotgun (WGS) entry which is preliminary data.</text>
</comment>
<evidence type="ECO:0000313" key="11">
    <source>
        <dbReference type="EMBL" id="OWF35307.1"/>
    </source>
</evidence>
<dbReference type="GO" id="GO:0043138">
    <property type="term" value="F:3'-5' DNA helicase activity"/>
    <property type="evidence" value="ECO:0007669"/>
    <property type="project" value="UniProtKB-EC"/>
</dbReference>
<evidence type="ECO:0000256" key="2">
    <source>
        <dbReference type="ARBA" id="ARBA00022801"/>
    </source>
</evidence>
<dbReference type="STRING" id="6573.A0A210PFR8"/>
<dbReference type="InterPro" id="IPR036047">
    <property type="entry name" value="F-box-like_dom_sf"/>
</dbReference>
<dbReference type="Pfam" id="PF13361">
    <property type="entry name" value="UvrD_C"/>
    <property type="match status" value="1"/>
</dbReference>
<dbReference type="GO" id="GO:0005524">
    <property type="term" value="F:ATP binding"/>
    <property type="evidence" value="ECO:0007669"/>
    <property type="project" value="UniProtKB-KW"/>
</dbReference>
<dbReference type="EC" id="5.6.2.4" evidence="7"/>
<dbReference type="Gene3D" id="3.40.50.300">
    <property type="entry name" value="P-loop containing nucleotide triphosphate hydrolases"/>
    <property type="match status" value="2"/>
</dbReference>
<dbReference type="SUPFAM" id="SSF81383">
    <property type="entry name" value="F-box domain"/>
    <property type="match status" value="1"/>
</dbReference>
<dbReference type="InterPro" id="IPR014016">
    <property type="entry name" value="UvrD-like_ATP-bd"/>
</dbReference>
<evidence type="ECO:0000256" key="5">
    <source>
        <dbReference type="ARBA" id="ARBA00023235"/>
    </source>
</evidence>
<dbReference type="InterPro" id="IPR027417">
    <property type="entry name" value="P-loop_NTPase"/>
</dbReference>
<name>A0A210PFR8_MIZYE</name>
<evidence type="ECO:0000313" key="12">
    <source>
        <dbReference type="Proteomes" id="UP000242188"/>
    </source>
</evidence>
<dbReference type="Pfam" id="PF12937">
    <property type="entry name" value="F-box-like"/>
    <property type="match status" value="1"/>
</dbReference>
<keyword evidence="1" id="KW-0547">Nucleotide-binding</keyword>
<comment type="catalytic activity">
    <reaction evidence="8">
        <text>ATP + H2O = ADP + phosphate + H(+)</text>
        <dbReference type="Rhea" id="RHEA:13065"/>
        <dbReference type="ChEBI" id="CHEBI:15377"/>
        <dbReference type="ChEBI" id="CHEBI:15378"/>
        <dbReference type="ChEBI" id="CHEBI:30616"/>
        <dbReference type="ChEBI" id="CHEBI:43474"/>
        <dbReference type="ChEBI" id="CHEBI:456216"/>
        <dbReference type="EC" id="5.6.2.4"/>
    </reaction>
</comment>
<feature type="region of interest" description="Disordered" evidence="9">
    <location>
        <begin position="251"/>
        <end position="272"/>
    </location>
</feature>
<dbReference type="PANTHER" id="PTHR11070:SF30">
    <property type="entry name" value="F-BOX DNA HELICASE 1"/>
    <property type="match status" value="1"/>
</dbReference>
<evidence type="ECO:0000256" key="6">
    <source>
        <dbReference type="ARBA" id="ARBA00034617"/>
    </source>
</evidence>